<evidence type="ECO:0000256" key="2">
    <source>
        <dbReference type="SAM" id="Phobius"/>
    </source>
</evidence>
<proteinExistence type="predicted"/>
<comment type="caution">
    <text evidence="3">The sequence shown here is derived from an EMBL/GenBank/DDBJ whole genome shotgun (WGS) entry which is preliminary data.</text>
</comment>
<evidence type="ECO:0000256" key="1">
    <source>
        <dbReference type="SAM" id="MobiDB-lite"/>
    </source>
</evidence>
<keyword evidence="2" id="KW-0812">Transmembrane</keyword>
<dbReference type="VEuPathDB" id="FungiDB:P168DRAFT_243684"/>
<dbReference type="GeneID" id="36541401"/>
<feature type="region of interest" description="Disordered" evidence="1">
    <location>
        <begin position="357"/>
        <end position="389"/>
    </location>
</feature>
<name>A0A2I1CS52_ASPC2</name>
<gene>
    <name evidence="3" type="ORF">P168DRAFT_243684</name>
</gene>
<dbReference type="AlphaFoldDB" id="A0A2I1CS52"/>
<feature type="transmembrane region" description="Helical" evidence="2">
    <location>
        <begin position="222"/>
        <end position="246"/>
    </location>
</feature>
<feature type="transmembrane region" description="Helical" evidence="2">
    <location>
        <begin position="127"/>
        <end position="147"/>
    </location>
</feature>
<organism evidence="3 4">
    <name type="scientific">Aspergillus campestris (strain IBT 28561)</name>
    <dbReference type="NCBI Taxonomy" id="1392248"/>
    <lineage>
        <taxon>Eukaryota</taxon>
        <taxon>Fungi</taxon>
        <taxon>Dikarya</taxon>
        <taxon>Ascomycota</taxon>
        <taxon>Pezizomycotina</taxon>
        <taxon>Eurotiomycetes</taxon>
        <taxon>Eurotiomycetidae</taxon>
        <taxon>Eurotiales</taxon>
        <taxon>Aspergillaceae</taxon>
        <taxon>Aspergillus</taxon>
        <taxon>Aspergillus subgen. Circumdati</taxon>
    </lineage>
</organism>
<keyword evidence="2" id="KW-0472">Membrane</keyword>
<dbReference type="RefSeq" id="XP_024689043.1">
    <property type="nucleotide sequence ID" value="XM_024833877.1"/>
</dbReference>
<keyword evidence="2" id="KW-1133">Transmembrane helix</keyword>
<reference evidence="3" key="1">
    <citation type="submission" date="2016-12" db="EMBL/GenBank/DDBJ databases">
        <title>The genomes of Aspergillus section Nigri reveals drivers in fungal speciation.</title>
        <authorList>
            <consortium name="DOE Joint Genome Institute"/>
            <person name="Vesth T.C."/>
            <person name="Nybo J."/>
            <person name="Theobald S."/>
            <person name="Brandl J."/>
            <person name="Frisvad J.C."/>
            <person name="Nielsen K.F."/>
            <person name="Lyhne E.K."/>
            <person name="Kogle M.E."/>
            <person name="Kuo A."/>
            <person name="Riley R."/>
            <person name="Clum A."/>
            <person name="Nolan M."/>
            <person name="Lipzen A."/>
            <person name="Salamov A."/>
            <person name="Henrissat B."/>
            <person name="Wiebenga A."/>
            <person name="De vries R.P."/>
            <person name="Grigoriev I.V."/>
            <person name="Mortensen U.H."/>
            <person name="Andersen M.R."/>
            <person name="Baker S.E."/>
        </authorList>
    </citation>
    <scope>NUCLEOTIDE SEQUENCE</scope>
    <source>
        <strain evidence="3">IBT 28561</strain>
    </source>
</reference>
<dbReference type="OrthoDB" id="5412502at2759"/>
<feature type="transmembrane region" description="Helical" evidence="2">
    <location>
        <begin position="252"/>
        <end position="274"/>
    </location>
</feature>
<accession>A0A2I1CS52</accession>
<protein>
    <submittedName>
        <fullName evidence="3">Uncharacterized protein</fullName>
    </submittedName>
</protein>
<dbReference type="Proteomes" id="UP000234254">
    <property type="component" value="Unassembled WGS sequence"/>
</dbReference>
<evidence type="ECO:0000313" key="4">
    <source>
        <dbReference type="Proteomes" id="UP000234254"/>
    </source>
</evidence>
<evidence type="ECO:0000313" key="3">
    <source>
        <dbReference type="EMBL" id="PKY00449.1"/>
    </source>
</evidence>
<sequence length="389" mass="43573">MPLQFPESHSDWKFDLVGLLAIIGESIVSEVVQPLTASRTVFLPRLLPAPHALIRPSRRTALPSRPVLGIGVYSKQEITSLPYFPDMIHQLDLLRPYEIQEYNISLAAKAAGDRHQKIATVKFFSPLKLLTLFSFLWTVGILVWAILLGDGPAVVAIVLVSAASSLHSAASFWKTSITRLSRLGAHRQGDIVLRTREGAFVVVHCTEEVARLLYTAPLGCDYVAGGTTFQILISVGTLLLMVGIVVMSNCSWTMQVVLGASYLALNALYMVCALTPAVSQYWHWDLSLFEIVMQRKFRDSYTEALWEAIRATRETDWVVRGRHLPNTSSWNKWLDEAMGNYDNDDWDPTKARDQYLGEERREAGEIVPTSDDYGSWPTADGPRRRPTIL</sequence>
<dbReference type="EMBL" id="MSFM01000014">
    <property type="protein sequence ID" value="PKY00449.1"/>
    <property type="molecule type" value="Genomic_DNA"/>
</dbReference>
<keyword evidence="4" id="KW-1185">Reference proteome</keyword>